<dbReference type="AlphaFoldDB" id="A0A2M8BUS5"/>
<dbReference type="Gene3D" id="3.90.550.10">
    <property type="entry name" value="Spore Coat Polysaccharide Biosynthesis Protein SpsA, Chain A"/>
    <property type="match status" value="1"/>
</dbReference>
<comment type="caution">
    <text evidence="2">The sequence shown here is derived from an EMBL/GenBank/DDBJ whole genome shotgun (WGS) entry which is preliminary data.</text>
</comment>
<organism evidence="2 3">
    <name type="scientific">Candidatus Collierbacteria bacterium CG_4_9_14_3_um_filter_43_16</name>
    <dbReference type="NCBI Taxonomy" id="1974532"/>
    <lineage>
        <taxon>Bacteria</taxon>
        <taxon>Candidatus Collieribacteriota</taxon>
    </lineage>
</organism>
<evidence type="ECO:0000313" key="2">
    <source>
        <dbReference type="EMBL" id="PJB47605.1"/>
    </source>
</evidence>
<dbReference type="InterPro" id="IPR029044">
    <property type="entry name" value="Nucleotide-diphossugar_trans"/>
</dbReference>
<dbReference type="EMBL" id="PFUC01000064">
    <property type="protein sequence ID" value="PJB47605.1"/>
    <property type="molecule type" value="Genomic_DNA"/>
</dbReference>
<protein>
    <recommendedName>
        <fullName evidence="1">Glycosyltransferase 2-like domain-containing protein</fullName>
    </recommendedName>
</protein>
<sequence length="264" mass="30201">MSPQSKEKNPELSIITINYQTDDLVVNLVKKLVPRLGVEIIIVDNSPTDSLHHKLSKRSDIRYFFTGKNLGFSGGNNFGLARARGEWLLLLNSDTLVTTAEILRMLEHTRRQGYLVSAPKLIQPDGKIQNNVGYFDSFLKHPLNYLFARPRFLTCSSVNENVLVDLLTGSAMLIHNSVFKQIGTLDEKNFFMYYEDIDFSYRLHQKGVPVLYDPDVRILHLGGASSDQDTRQKNKNYQHGLTVYLTKNRGYLYAKINNLFHFLA</sequence>
<dbReference type="InterPro" id="IPR001173">
    <property type="entry name" value="Glyco_trans_2-like"/>
</dbReference>
<gene>
    <name evidence="2" type="ORF">CO104_03200</name>
</gene>
<evidence type="ECO:0000259" key="1">
    <source>
        <dbReference type="Pfam" id="PF00535"/>
    </source>
</evidence>
<proteinExistence type="predicted"/>
<evidence type="ECO:0000313" key="3">
    <source>
        <dbReference type="Proteomes" id="UP000231196"/>
    </source>
</evidence>
<feature type="domain" description="Glycosyltransferase 2-like" evidence="1">
    <location>
        <begin position="13"/>
        <end position="131"/>
    </location>
</feature>
<dbReference type="Proteomes" id="UP000231196">
    <property type="component" value="Unassembled WGS sequence"/>
</dbReference>
<dbReference type="PANTHER" id="PTHR43179">
    <property type="entry name" value="RHAMNOSYLTRANSFERASE WBBL"/>
    <property type="match status" value="1"/>
</dbReference>
<name>A0A2M8BUS5_9BACT</name>
<accession>A0A2M8BUS5</accession>
<dbReference type="SUPFAM" id="SSF53448">
    <property type="entry name" value="Nucleotide-diphospho-sugar transferases"/>
    <property type="match status" value="1"/>
</dbReference>
<dbReference type="PANTHER" id="PTHR43179:SF7">
    <property type="entry name" value="RHAMNOSYLTRANSFERASE WBBL"/>
    <property type="match status" value="1"/>
</dbReference>
<reference evidence="3" key="1">
    <citation type="submission" date="2017-09" db="EMBL/GenBank/DDBJ databases">
        <title>Depth-based differentiation of microbial function through sediment-hosted aquifers and enrichment of novel symbionts in the deep terrestrial subsurface.</title>
        <authorList>
            <person name="Probst A.J."/>
            <person name="Ladd B."/>
            <person name="Jarett J.K."/>
            <person name="Geller-Mcgrath D.E."/>
            <person name="Sieber C.M.K."/>
            <person name="Emerson J.B."/>
            <person name="Anantharaman K."/>
            <person name="Thomas B.C."/>
            <person name="Malmstrom R."/>
            <person name="Stieglmeier M."/>
            <person name="Klingl A."/>
            <person name="Woyke T."/>
            <person name="Ryan C.M."/>
            <person name="Banfield J.F."/>
        </authorList>
    </citation>
    <scope>NUCLEOTIDE SEQUENCE [LARGE SCALE GENOMIC DNA]</scope>
</reference>
<dbReference type="Pfam" id="PF00535">
    <property type="entry name" value="Glycos_transf_2"/>
    <property type="match status" value="1"/>
</dbReference>